<name>A0A2I2GC76_9EURO</name>
<evidence type="ECO:0000313" key="3">
    <source>
        <dbReference type="Proteomes" id="UP000234275"/>
    </source>
</evidence>
<dbReference type="Proteomes" id="UP000234275">
    <property type="component" value="Unassembled WGS sequence"/>
</dbReference>
<dbReference type="GeneID" id="36555293"/>
<dbReference type="AlphaFoldDB" id="A0A2I2GC76"/>
<proteinExistence type="predicted"/>
<sequence length="126" mass="13862">MAEPEDVEEDLFADLYDADDTGNQTSSAVETSQIPQPTLSDTPTRSSEVAAPQPVERFQDHSEDPRSVYQNPQFHGGYQHDPGSQDLGFGNTAAVTTTPLETEPQGTGIKEDGRPRDLFRGDYRFS</sequence>
<feature type="region of interest" description="Disordered" evidence="1">
    <location>
        <begin position="1"/>
        <end position="126"/>
    </location>
</feature>
<dbReference type="RefSeq" id="XP_024705786.1">
    <property type="nucleotide sequence ID" value="XM_024847594.1"/>
</dbReference>
<dbReference type="STRING" id="1392250.A0A2I2GC76"/>
<dbReference type="OrthoDB" id="3872446at2759"/>
<feature type="compositionally biased region" description="Polar residues" evidence="1">
    <location>
        <begin position="21"/>
        <end position="47"/>
    </location>
</feature>
<feature type="compositionally biased region" description="Basic and acidic residues" evidence="1">
    <location>
        <begin position="109"/>
        <end position="126"/>
    </location>
</feature>
<accession>A0A2I2GC76</accession>
<reference evidence="2 3" key="1">
    <citation type="submission" date="2016-12" db="EMBL/GenBank/DDBJ databases">
        <title>The genomes of Aspergillus section Nigri reveals drivers in fungal speciation.</title>
        <authorList>
            <consortium name="DOE Joint Genome Institute"/>
            <person name="Vesth T.C."/>
            <person name="Nybo J."/>
            <person name="Theobald S."/>
            <person name="Brandl J."/>
            <person name="Frisvad J.C."/>
            <person name="Nielsen K.F."/>
            <person name="Lyhne E.K."/>
            <person name="Kogle M.E."/>
            <person name="Kuo A."/>
            <person name="Riley R."/>
            <person name="Clum A."/>
            <person name="Nolan M."/>
            <person name="Lipzen A."/>
            <person name="Salamov A."/>
            <person name="Henrissat B."/>
            <person name="Wiebenga A."/>
            <person name="De Vries R.P."/>
            <person name="Grigoriev I.V."/>
            <person name="Mortensen U.H."/>
            <person name="Andersen M.R."/>
            <person name="Baker S.E."/>
        </authorList>
    </citation>
    <scope>NUCLEOTIDE SEQUENCE [LARGE SCALE GENOMIC DNA]</scope>
    <source>
        <strain evidence="2 3">IBT 23096</strain>
    </source>
</reference>
<dbReference type="VEuPathDB" id="FungiDB:P170DRAFT_424850"/>
<evidence type="ECO:0000313" key="2">
    <source>
        <dbReference type="EMBL" id="PLB50484.1"/>
    </source>
</evidence>
<keyword evidence="3" id="KW-1185">Reference proteome</keyword>
<organism evidence="2 3">
    <name type="scientific">Aspergillus steynii IBT 23096</name>
    <dbReference type="NCBI Taxonomy" id="1392250"/>
    <lineage>
        <taxon>Eukaryota</taxon>
        <taxon>Fungi</taxon>
        <taxon>Dikarya</taxon>
        <taxon>Ascomycota</taxon>
        <taxon>Pezizomycotina</taxon>
        <taxon>Eurotiomycetes</taxon>
        <taxon>Eurotiomycetidae</taxon>
        <taxon>Eurotiales</taxon>
        <taxon>Aspergillaceae</taxon>
        <taxon>Aspergillus</taxon>
        <taxon>Aspergillus subgen. Circumdati</taxon>
    </lineage>
</organism>
<gene>
    <name evidence="2" type="ORF">P170DRAFT_424850</name>
</gene>
<feature type="compositionally biased region" description="Basic and acidic residues" evidence="1">
    <location>
        <begin position="57"/>
        <end position="66"/>
    </location>
</feature>
<dbReference type="EMBL" id="MSFO01000003">
    <property type="protein sequence ID" value="PLB50484.1"/>
    <property type="molecule type" value="Genomic_DNA"/>
</dbReference>
<comment type="caution">
    <text evidence="2">The sequence shown here is derived from an EMBL/GenBank/DDBJ whole genome shotgun (WGS) entry which is preliminary data.</text>
</comment>
<protein>
    <submittedName>
        <fullName evidence="2">Uncharacterized protein</fullName>
    </submittedName>
</protein>
<evidence type="ECO:0000256" key="1">
    <source>
        <dbReference type="SAM" id="MobiDB-lite"/>
    </source>
</evidence>
<feature type="compositionally biased region" description="Acidic residues" evidence="1">
    <location>
        <begin position="1"/>
        <end position="20"/>
    </location>
</feature>